<protein>
    <recommendedName>
        <fullName evidence="6">Ribosomal RNA small subunit methyltransferase H</fullName>
        <ecNumber evidence="6">2.1.1.199</ecNumber>
    </recommendedName>
    <alternativeName>
        <fullName evidence="6">16S rRNA m(4)C1402 methyltransferase</fullName>
    </alternativeName>
    <alternativeName>
        <fullName evidence="6">rRNA (cytosine-N(4)-)-methyltransferase RsmH</fullName>
    </alternativeName>
</protein>
<name>A0A518CYK5_9BACT</name>
<dbReference type="PANTHER" id="PTHR11265">
    <property type="entry name" value="S-ADENOSYL-METHYLTRANSFERASE MRAW"/>
    <property type="match status" value="1"/>
</dbReference>
<dbReference type="EMBL" id="CP036290">
    <property type="protein sequence ID" value="QDU84309.1"/>
    <property type="molecule type" value="Genomic_DNA"/>
</dbReference>
<dbReference type="PIRSF" id="PIRSF004486">
    <property type="entry name" value="MraW"/>
    <property type="match status" value="1"/>
</dbReference>
<dbReference type="AlphaFoldDB" id="A0A518CYK5"/>
<dbReference type="EC" id="2.1.1.199" evidence="6"/>
<dbReference type="InterPro" id="IPR029063">
    <property type="entry name" value="SAM-dependent_MTases_sf"/>
</dbReference>
<dbReference type="GO" id="GO:0071424">
    <property type="term" value="F:rRNA (cytosine-N4-)-methyltransferase activity"/>
    <property type="evidence" value="ECO:0007669"/>
    <property type="project" value="UniProtKB-UniRule"/>
</dbReference>
<comment type="catalytic activity">
    <reaction evidence="6">
        <text>cytidine(1402) in 16S rRNA + S-adenosyl-L-methionine = N(4)-methylcytidine(1402) in 16S rRNA + S-adenosyl-L-homocysteine + H(+)</text>
        <dbReference type="Rhea" id="RHEA:42928"/>
        <dbReference type="Rhea" id="RHEA-COMP:10286"/>
        <dbReference type="Rhea" id="RHEA-COMP:10287"/>
        <dbReference type="ChEBI" id="CHEBI:15378"/>
        <dbReference type="ChEBI" id="CHEBI:57856"/>
        <dbReference type="ChEBI" id="CHEBI:59789"/>
        <dbReference type="ChEBI" id="CHEBI:74506"/>
        <dbReference type="ChEBI" id="CHEBI:82748"/>
        <dbReference type="EC" id="2.1.1.199"/>
    </reaction>
</comment>
<feature type="binding site" evidence="6">
    <location>
        <position position="112"/>
    </location>
    <ligand>
        <name>S-adenosyl-L-methionine</name>
        <dbReference type="ChEBI" id="CHEBI:59789"/>
    </ligand>
</feature>
<proteinExistence type="inferred from homology"/>
<dbReference type="Pfam" id="PF01795">
    <property type="entry name" value="Methyltransf_5"/>
    <property type="match status" value="1"/>
</dbReference>
<evidence type="ECO:0000256" key="3">
    <source>
        <dbReference type="ARBA" id="ARBA00022603"/>
    </source>
</evidence>
<dbReference type="GO" id="GO:0005737">
    <property type="term" value="C:cytoplasm"/>
    <property type="evidence" value="ECO:0007669"/>
    <property type="project" value="UniProtKB-SubCell"/>
</dbReference>
<dbReference type="InterPro" id="IPR002903">
    <property type="entry name" value="RsmH"/>
</dbReference>
<keyword evidence="2 6" id="KW-0698">rRNA processing</keyword>
<dbReference type="Proteomes" id="UP000319342">
    <property type="component" value="Chromosome"/>
</dbReference>
<feature type="binding site" evidence="6">
    <location>
        <position position="138"/>
    </location>
    <ligand>
        <name>S-adenosyl-L-methionine</name>
        <dbReference type="ChEBI" id="CHEBI:59789"/>
    </ligand>
</feature>
<dbReference type="SUPFAM" id="SSF81799">
    <property type="entry name" value="Putative methyltransferase TM0872, insert domain"/>
    <property type="match status" value="1"/>
</dbReference>
<dbReference type="SUPFAM" id="SSF53335">
    <property type="entry name" value="S-adenosyl-L-methionine-dependent methyltransferases"/>
    <property type="match status" value="1"/>
</dbReference>
<feature type="binding site" evidence="6">
    <location>
        <position position="85"/>
    </location>
    <ligand>
        <name>S-adenosyl-L-methionine</name>
        <dbReference type="ChEBI" id="CHEBI:59789"/>
    </ligand>
</feature>
<dbReference type="NCBIfam" id="TIGR00006">
    <property type="entry name" value="16S rRNA (cytosine(1402)-N(4))-methyltransferase RsmH"/>
    <property type="match status" value="1"/>
</dbReference>
<evidence type="ECO:0000256" key="5">
    <source>
        <dbReference type="ARBA" id="ARBA00022691"/>
    </source>
</evidence>
<evidence type="ECO:0000256" key="7">
    <source>
        <dbReference type="SAM" id="MobiDB-lite"/>
    </source>
</evidence>
<evidence type="ECO:0000256" key="1">
    <source>
        <dbReference type="ARBA" id="ARBA00010396"/>
    </source>
</evidence>
<dbReference type="Gene3D" id="1.10.150.170">
    <property type="entry name" value="Putative methyltransferase TM0872, insert domain"/>
    <property type="match status" value="1"/>
</dbReference>
<feature type="region of interest" description="Disordered" evidence="7">
    <location>
        <begin position="1"/>
        <end position="31"/>
    </location>
</feature>
<evidence type="ECO:0000256" key="6">
    <source>
        <dbReference type="HAMAP-Rule" id="MF_01007"/>
    </source>
</evidence>
<feature type="binding site" evidence="6">
    <location>
        <position position="131"/>
    </location>
    <ligand>
        <name>S-adenosyl-L-methionine</name>
        <dbReference type="ChEBI" id="CHEBI:59789"/>
    </ligand>
</feature>
<evidence type="ECO:0000256" key="2">
    <source>
        <dbReference type="ARBA" id="ARBA00022552"/>
    </source>
</evidence>
<evidence type="ECO:0000256" key="4">
    <source>
        <dbReference type="ARBA" id="ARBA00022679"/>
    </source>
</evidence>
<accession>A0A518CYK5</accession>
<comment type="subcellular location">
    <subcellularLocation>
        <location evidence="6">Cytoplasm</location>
    </subcellularLocation>
</comment>
<keyword evidence="6" id="KW-0963">Cytoplasm</keyword>
<dbReference type="GO" id="GO:0070475">
    <property type="term" value="P:rRNA base methylation"/>
    <property type="evidence" value="ECO:0007669"/>
    <property type="project" value="UniProtKB-UniRule"/>
</dbReference>
<comment type="similarity">
    <text evidence="1 6">Belongs to the methyltransferase superfamily. RsmH family.</text>
</comment>
<keyword evidence="5 6" id="KW-0949">S-adenosyl-L-methionine</keyword>
<reference evidence="8 9" key="1">
    <citation type="submission" date="2019-02" db="EMBL/GenBank/DDBJ databases">
        <title>Deep-cultivation of Planctomycetes and their phenomic and genomic characterization uncovers novel biology.</title>
        <authorList>
            <person name="Wiegand S."/>
            <person name="Jogler M."/>
            <person name="Boedeker C."/>
            <person name="Pinto D."/>
            <person name="Vollmers J."/>
            <person name="Rivas-Marin E."/>
            <person name="Kohn T."/>
            <person name="Peeters S.H."/>
            <person name="Heuer A."/>
            <person name="Rast P."/>
            <person name="Oberbeckmann S."/>
            <person name="Bunk B."/>
            <person name="Jeske O."/>
            <person name="Meyerdierks A."/>
            <person name="Storesund J.E."/>
            <person name="Kallscheuer N."/>
            <person name="Luecker S."/>
            <person name="Lage O.M."/>
            <person name="Pohl T."/>
            <person name="Merkel B.J."/>
            <person name="Hornburger P."/>
            <person name="Mueller R.-W."/>
            <person name="Bruemmer F."/>
            <person name="Labrenz M."/>
            <person name="Spormann A.M."/>
            <person name="Op den Camp H."/>
            <person name="Overmann J."/>
            <person name="Amann R."/>
            <person name="Jetten M.S.M."/>
            <person name="Mascher T."/>
            <person name="Medema M.H."/>
            <person name="Devos D.P."/>
            <person name="Kaster A.-K."/>
            <person name="Ovreas L."/>
            <person name="Rohde M."/>
            <person name="Galperin M.Y."/>
            <person name="Jogler C."/>
        </authorList>
    </citation>
    <scope>NUCLEOTIDE SEQUENCE [LARGE SCALE GENOMIC DNA]</scope>
    <source>
        <strain evidence="8 9">Pla163</strain>
    </source>
</reference>
<gene>
    <name evidence="6 8" type="primary">rsmH</name>
    <name evidence="8" type="ORF">Pla163_14160</name>
</gene>
<evidence type="ECO:0000313" key="8">
    <source>
        <dbReference type="EMBL" id="QDU84309.1"/>
    </source>
</evidence>
<comment type="function">
    <text evidence="6">Specifically methylates the N4 position of cytidine in position 1402 (C1402) of 16S rRNA.</text>
</comment>
<dbReference type="Gene3D" id="3.40.50.150">
    <property type="entry name" value="Vaccinia Virus protein VP39"/>
    <property type="match status" value="1"/>
</dbReference>
<keyword evidence="3 6" id="KW-0489">Methyltransferase</keyword>
<organism evidence="8 9">
    <name type="scientific">Rohdeia mirabilis</name>
    <dbReference type="NCBI Taxonomy" id="2528008"/>
    <lineage>
        <taxon>Bacteria</taxon>
        <taxon>Pseudomonadati</taxon>
        <taxon>Planctomycetota</taxon>
        <taxon>Planctomycetia</taxon>
        <taxon>Planctomycetia incertae sedis</taxon>
        <taxon>Rohdeia</taxon>
    </lineage>
</organism>
<dbReference type="PANTHER" id="PTHR11265:SF0">
    <property type="entry name" value="12S RRNA N4-METHYLCYTIDINE METHYLTRANSFERASE"/>
    <property type="match status" value="1"/>
</dbReference>
<dbReference type="HAMAP" id="MF_01007">
    <property type="entry name" value="16SrRNA_methyltr_H"/>
    <property type="match status" value="1"/>
</dbReference>
<keyword evidence="9" id="KW-1185">Reference proteome</keyword>
<keyword evidence="4 6" id="KW-0808">Transferase</keyword>
<sequence>MKVVEEEPHTDDRANRTGGAHRSDAQRASAPDVHAPVLVEQVIDAFVRALGPEPEGFYVDGTIGAGGHAAALLARFPKLSVVGCDWDPDSLLEAERTLAPFAGRFELVRARLSELAETCAERSAPLAVLADLGVCSLHLDRAERGFSFMSDGPLDMRMDPSAELTAADVVNRTSESDLADLLFHEGGERKSRRVAAAIVAARQRLPFKRTAALAGVISEALGGQRGKTHPATRSFQALRRAVNGEGRELDVLLDDAHAVLAPSGGALVVITFHSGEDGVVKRAFGRGRRADRWELLTDGAVEPSRYEVRTNPRARSARLRAARALTVEASA</sequence>
<dbReference type="InterPro" id="IPR023397">
    <property type="entry name" value="SAM-dep_MeTrfase_MraW_recog"/>
</dbReference>
<feature type="binding site" evidence="6">
    <location>
        <begin position="66"/>
        <end position="68"/>
    </location>
    <ligand>
        <name>S-adenosyl-L-methionine</name>
        <dbReference type="ChEBI" id="CHEBI:59789"/>
    </ligand>
</feature>
<evidence type="ECO:0000313" key="9">
    <source>
        <dbReference type="Proteomes" id="UP000319342"/>
    </source>
</evidence>
<feature type="compositionally biased region" description="Basic and acidic residues" evidence="7">
    <location>
        <begin position="1"/>
        <end position="25"/>
    </location>
</feature>